<feature type="signal peptide" evidence="2">
    <location>
        <begin position="1"/>
        <end position="25"/>
    </location>
</feature>
<proteinExistence type="predicted"/>
<reference evidence="3 4" key="1">
    <citation type="journal article" date="2016" name="Nat. Commun.">
        <title>Thousands of microbial genomes shed light on interconnected biogeochemical processes in an aquifer system.</title>
        <authorList>
            <person name="Anantharaman K."/>
            <person name="Brown C.T."/>
            <person name="Hug L.A."/>
            <person name="Sharon I."/>
            <person name="Castelle C.J."/>
            <person name="Probst A.J."/>
            <person name="Thomas B.C."/>
            <person name="Singh A."/>
            <person name="Wilkins M.J."/>
            <person name="Karaoz U."/>
            <person name="Brodie E.L."/>
            <person name="Williams K.H."/>
            <person name="Hubbard S.S."/>
            <person name="Banfield J.F."/>
        </authorList>
    </citation>
    <scope>NUCLEOTIDE SEQUENCE [LARGE SCALE GENOMIC DNA]</scope>
</reference>
<evidence type="ECO:0008006" key="5">
    <source>
        <dbReference type="Google" id="ProtNLM"/>
    </source>
</evidence>
<feature type="chain" id="PRO_5009576670" description="Porin" evidence="2">
    <location>
        <begin position="26"/>
        <end position="442"/>
    </location>
</feature>
<dbReference type="EMBL" id="MHFR01000011">
    <property type="protein sequence ID" value="OGW99289.1"/>
    <property type="molecule type" value="Genomic_DNA"/>
</dbReference>
<dbReference type="Pfam" id="PF07642">
    <property type="entry name" value="BBP2"/>
    <property type="match status" value="1"/>
</dbReference>
<accession>A0A1G1L336</accession>
<evidence type="ECO:0000313" key="3">
    <source>
        <dbReference type="EMBL" id="OGW99289.1"/>
    </source>
</evidence>
<evidence type="ECO:0000256" key="2">
    <source>
        <dbReference type="SAM" id="SignalP"/>
    </source>
</evidence>
<name>A0A1G1L336_9BACT</name>
<keyword evidence="1" id="KW-0175">Coiled coil</keyword>
<organism evidence="3 4">
    <name type="scientific">Candidatus Danuiimicrobium aquiferis</name>
    <dbReference type="NCBI Taxonomy" id="1801832"/>
    <lineage>
        <taxon>Bacteria</taxon>
        <taxon>Pseudomonadati</taxon>
        <taxon>Candidatus Omnitrophota</taxon>
        <taxon>Candidatus Danuiimicrobium</taxon>
    </lineage>
</organism>
<sequence>MRKIIQGSLTLYLIGMFLFSGSVFAQDGEVAALKAQIDALSRKLEAMDSKMMTMEKHALNAQTVYIPPAPESKGGFLRAMEDINVSGYIDTQYQGTFENSKGQNVGRTFSDKAKDTFSLNAAKLKFEKIANPEGGAGFRIHMMMGSDSRYFFNNFQTNNDGTSNGGISSTAFALEEAYAQYVLPLRPFENSKILPHAIDFKAGRFVTLTGNEVIDSPSNWNITRSVGFGYGIPFTHTGVRATYQLFNNFLTVTNGINNGWDNDIDNNRFKTFENAVSFSPVKNVTWTTASYIGPESTGVEATANRFVVTNVLGWQATKKLAFAGEFDMGNQRRVDIAGDQVFQSAQWYGYAAYAKYQFTEKLAAAYRFEIFDDHDRYRNWTGVGTAGATTDLGNTLTLEYKLQDNLIARGEYRIDYAHAGDGNVFNGNHQQNTLGGQLIYLF</sequence>
<protein>
    <recommendedName>
        <fullName evidence="5">Porin</fullName>
    </recommendedName>
</protein>
<evidence type="ECO:0000313" key="4">
    <source>
        <dbReference type="Proteomes" id="UP000178187"/>
    </source>
</evidence>
<evidence type="ECO:0000256" key="1">
    <source>
        <dbReference type="SAM" id="Coils"/>
    </source>
</evidence>
<comment type="caution">
    <text evidence="3">The sequence shown here is derived from an EMBL/GenBank/DDBJ whole genome shotgun (WGS) entry which is preliminary data.</text>
</comment>
<dbReference type="Proteomes" id="UP000178187">
    <property type="component" value="Unassembled WGS sequence"/>
</dbReference>
<keyword evidence="2" id="KW-0732">Signal</keyword>
<dbReference type="InterPro" id="IPR011486">
    <property type="entry name" value="BBP2"/>
</dbReference>
<dbReference type="AlphaFoldDB" id="A0A1G1L336"/>
<gene>
    <name evidence="3" type="ORF">A3G33_03715</name>
</gene>
<feature type="coiled-coil region" evidence="1">
    <location>
        <begin position="30"/>
        <end position="57"/>
    </location>
</feature>